<dbReference type="InterPro" id="IPR001789">
    <property type="entry name" value="Sig_transdc_resp-reg_receiver"/>
</dbReference>
<dbReference type="KEGG" id="marq:MARGE09_P3475"/>
<dbReference type="Pfam" id="PF00072">
    <property type="entry name" value="Response_reg"/>
    <property type="match status" value="1"/>
</dbReference>
<dbReference type="PANTHER" id="PTHR43228">
    <property type="entry name" value="TWO-COMPONENT RESPONSE REGULATOR"/>
    <property type="match status" value="1"/>
</dbReference>
<organism evidence="4 5">
    <name type="scientific">Marinagarivorans cellulosilyticus</name>
    <dbReference type="NCBI Taxonomy" id="2721545"/>
    <lineage>
        <taxon>Bacteria</taxon>
        <taxon>Pseudomonadati</taxon>
        <taxon>Pseudomonadota</taxon>
        <taxon>Gammaproteobacteria</taxon>
        <taxon>Cellvibrionales</taxon>
        <taxon>Cellvibrionaceae</taxon>
        <taxon>Marinagarivorans</taxon>
    </lineage>
</organism>
<dbReference type="InterPro" id="IPR011006">
    <property type="entry name" value="CheY-like_superfamily"/>
</dbReference>
<dbReference type="RefSeq" id="WP_236984379.1">
    <property type="nucleotide sequence ID" value="NZ_AP023086.1"/>
</dbReference>
<keyword evidence="1" id="KW-0597">Phosphoprotein</keyword>
<dbReference type="AlphaFoldDB" id="A0AAN2BLN3"/>
<feature type="modified residue" description="4-aspartylphosphate" evidence="1">
    <location>
        <position position="136"/>
    </location>
</feature>
<proteinExistence type="predicted"/>
<dbReference type="PROSITE" id="PS50110">
    <property type="entry name" value="RESPONSE_REGULATORY"/>
    <property type="match status" value="1"/>
</dbReference>
<evidence type="ECO:0000256" key="1">
    <source>
        <dbReference type="PROSITE-ProRule" id="PRU00169"/>
    </source>
</evidence>
<dbReference type="SUPFAM" id="SSF52172">
    <property type="entry name" value="CheY-like"/>
    <property type="match status" value="1"/>
</dbReference>
<dbReference type="Proteomes" id="UP001320119">
    <property type="component" value="Chromosome"/>
</dbReference>
<evidence type="ECO:0000256" key="2">
    <source>
        <dbReference type="SAM" id="MobiDB-lite"/>
    </source>
</evidence>
<dbReference type="SMART" id="SM00448">
    <property type="entry name" value="REC"/>
    <property type="match status" value="1"/>
</dbReference>
<evidence type="ECO:0000313" key="4">
    <source>
        <dbReference type="EMBL" id="BCD99274.1"/>
    </source>
</evidence>
<sequence>MFDTLEQKLLIDTVSKRCTWLSKTINDGKLDDKALAEHKAMLRVLSSAIKKIEKITPAKTIPPQAPQSPPKKRQKRAIALAEAHVLIAEDDPDSAMLLEGIIEDLGIKHIERAKDGREAVSMLKNASPVFDIVLCDWDMPELTGLEVKRQVRNLARLQDTHFIMVTAVSEAARIKEAIGEGITDYVIKPIDAAILEKKIQTALAGDDQPSAPKPAPSQENKPDESEAS</sequence>
<evidence type="ECO:0000313" key="5">
    <source>
        <dbReference type="Proteomes" id="UP001320119"/>
    </source>
</evidence>
<dbReference type="InterPro" id="IPR052048">
    <property type="entry name" value="ST_Response_Regulator"/>
</dbReference>
<dbReference type="PANTHER" id="PTHR43228:SF1">
    <property type="entry name" value="TWO-COMPONENT RESPONSE REGULATOR ARR22"/>
    <property type="match status" value="1"/>
</dbReference>
<evidence type="ECO:0000259" key="3">
    <source>
        <dbReference type="PROSITE" id="PS50110"/>
    </source>
</evidence>
<gene>
    <name evidence="4" type="ORF">MARGE09_P3475</name>
</gene>
<protein>
    <submittedName>
        <fullName evidence="4">Two-component system, chemotaxis family, chemotaxis protein CheY</fullName>
    </submittedName>
</protein>
<dbReference type="GO" id="GO:0000160">
    <property type="term" value="P:phosphorelay signal transduction system"/>
    <property type="evidence" value="ECO:0007669"/>
    <property type="project" value="InterPro"/>
</dbReference>
<reference evidence="4 5" key="1">
    <citation type="journal article" date="2022" name="IScience">
        <title>An ultrasensitive nanofiber-based assay for enzymatic hydrolysis and deep-sea microbial degradation of cellulose.</title>
        <authorList>
            <person name="Tsudome M."/>
            <person name="Tachioka M."/>
            <person name="Miyazaki M."/>
            <person name="Uchimura K."/>
            <person name="Tsuda M."/>
            <person name="Takaki Y."/>
            <person name="Deguchi S."/>
        </authorList>
    </citation>
    <scope>NUCLEOTIDE SEQUENCE [LARGE SCALE GENOMIC DNA]</scope>
    <source>
        <strain evidence="4 5">GE09</strain>
    </source>
</reference>
<dbReference type="Gene3D" id="3.40.50.2300">
    <property type="match status" value="1"/>
</dbReference>
<feature type="domain" description="Response regulatory" evidence="3">
    <location>
        <begin position="84"/>
        <end position="203"/>
    </location>
</feature>
<dbReference type="EMBL" id="AP023086">
    <property type="protein sequence ID" value="BCD99274.1"/>
    <property type="molecule type" value="Genomic_DNA"/>
</dbReference>
<accession>A0AAN2BLN3</accession>
<feature type="region of interest" description="Disordered" evidence="2">
    <location>
        <begin position="201"/>
        <end position="228"/>
    </location>
</feature>
<name>A0AAN2BLN3_9GAMM</name>
<keyword evidence="5" id="KW-1185">Reference proteome</keyword>